<comment type="caution">
    <text evidence="2">The sequence shown here is derived from an EMBL/GenBank/DDBJ whole genome shotgun (WGS) entry which is preliminary data.</text>
</comment>
<feature type="chain" id="PRO_5047181666" evidence="1">
    <location>
        <begin position="22"/>
        <end position="144"/>
    </location>
</feature>
<evidence type="ECO:0000256" key="1">
    <source>
        <dbReference type="SAM" id="SignalP"/>
    </source>
</evidence>
<keyword evidence="1" id="KW-0732">Signal</keyword>
<proteinExistence type="predicted"/>
<dbReference type="RefSeq" id="WP_339587363.1">
    <property type="nucleotide sequence ID" value="NZ_JBBHJZ010000002.1"/>
</dbReference>
<keyword evidence="3" id="KW-1185">Reference proteome</keyword>
<sequence length="144" mass="16263">MKRFFLGLAMLTLIGASTAPATRIHDSAAAARLRANKGVTLQWIDWNSRGSAHVSVRKGVWTLRAAQAQAGGAGRLFLDGTITEIGRDYFLFDGVVKITDTPDAGRACEKRDVWRFAVTQNRRYWRIRTFEWCDGLTDYVDIYF</sequence>
<dbReference type="Proteomes" id="UP001361239">
    <property type="component" value="Unassembled WGS sequence"/>
</dbReference>
<feature type="signal peptide" evidence="1">
    <location>
        <begin position="1"/>
        <end position="21"/>
    </location>
</feature>
<evidence type="ECO:0000313" key="3">
    <source>
        <dbReference type="Proteomes" id="UP001361239"/>
    </source>
</evidence>
<gene>
    <name evidence="2" type="ORF">WG901_12310</name>
</gene>
<evidence type="ECO:0000313" key="2">
    <source>
        <dbReference type="EMBL" id="MEJ5977424.1"/>
    </source>
</evidence>
<organism evidence="2 3">
    <name type="scientific">Novosphingobium anseongense</name>
    <dbReference type="NCBI Taxonomy" id="3133436"/>
    <lineage>
        <taxon>Bacteria</taxon>
        <taxon>Pseudomonadati</taxon>
        <taxon>Pseudomonadota</taxon>
        <taxon>Alphaproteobacteria</taxon>
        <taxon>Sphingomonadales</taxon>
        <taxon>Sphingomonadaceae</taxon>
        <taxon>Novosphingobium</taxon>
    </lineage>
</organism>
<dbReference type="EMBL" id="JBBHJZ010000002">
    <property type="protein sequence ID" value="MEJ5977424.1"/>
    <property type="molecule type" value="Genomic_DNA"/>
</dbReference>
<protein>
    <submittedName>
        <fullName evidence="2">Uncharacterized protein</fullName>
    </submittedName>
</protein>
<reference evidence="2 3" key="1">
    <citation type="submission" date="2024-03" db="EMBL/GenBank/DDBJ databases">
        <authorList>
            <person name="Jo J.-H."/>
        </authorList>
    </citation>
    <scope>NUCLEOTIDE SEQUENCE [LARGE SCALE GENOMIC DNA]</scope>
    <source>
        <strain evidence="2 3">PS1R-30</strain>
    </source>
</reference>
<accession>A0ABU8RWM8</accession>
<name>A0ABU8RWM8_9SPHN</name>